<feature type="domain" description="Sperm microtubule inner protein 1 C-terminal" evidence="1">
    <location>
        <begin position="80"/>
        <end position="194"/>
    </location>
</feature>
<dbReference type="Proteomes" id="UP000095280">
    <property type="component" value="Unplaced"/>
</dbReference>
<dbReference type="PANTHER" id="PTHR35826:SF1">
    <property type="entry name" value="PROTEIN ATP6V1FNB-LIKE"/>
    <property type="match status" value="1"/>
</dbReference>
<evidence type="ECO:0000313" key="3">
    <source>
        <dbReference type="WBParaSite" id="maker-uti_cns_0014955-snap-gene-0.3-mRNA-1"/>
    </source>
</evidence>
<sequence length="571" mass="65109">MSRNYPADIAAQKSLEERYTKETDSQLHWYMKKKAERERLAAEQGGQPVEHKSRQMEVFRKKLEMAPTMTEELREQVDKFKSQKHLKPKRDENQEVLDAIDRLQGDSQELCVEMRPISPKTKQLLYEGFSREGKGRRQYLKQRTDKAPEDKFQFPIVSSWEYGWKLGDVIKIEDIKKPPFGRTRLINDTFYTRTACPASKARLATPELQQELSYPPDGINLTQWRLMVLFRCGYVALEEISAAKCLAWERHVMRFLPLCINEQQIMLAQQLRIWEAGPATELAQQLRLALATEDLGGWPSNWPNLALILSQAQMRVAAASRDRPHQLQREQPWQAAKQLTFLIQLAALYWRGRVEGAEQTAGSHRRGRHPTLPVLTSTSIPPTCVAIGSGTSRARKIRCKRLSIDGKIRTASNQSFDLQSEPPRDSDIRLSAWRRLTVHNRCRYCRSCWLRTERLIIDQRTPPRPAAVVVQAVVVRATATAADATLLLESMPPGQASLQSVQHGFVTWRGRAIPSARTESGEESFAAKQNLQAGIHKAGIAAAKINKAYWSVSMPQQFMLIMLLLLLLPTN</sequence>
<dbReference type="Pfam" id="PF22589">
    <property type="entry name" value="SPMIP1"/>
    <property type="match status" value="1"/>
</dbReference>
<dbReference type="PANTHER" id="PTHR35826">
    <property type="entry name" value="PROTEIN ATP6V1FNB-LIKE"/>
    <property type="match status" value="1"/>
</dbReference>
<evidence type="ECO:0000259" key="1">
    <source>
        <dbReference type="Pfam" id="PF22589"/>
    </source>
</evidence>
<name>A0A1I8IP94_9PLAT</name>
<dbReference type="AlphaFoldDB" id="A0A1I8IP94"/>
<keyword evidence="2" id="KW-1185">Reference proteome</keyword>
<proteinExistence type="predicted"/>
<protein>
    <submittedName>
        <fullName evidence="3">TPR_REGION domain-containing protein</fullName>
    </submittedName>
</protein>
<organism evidence="2 3">
    <name type="scientific">Macrostomum lignano</name>
    <dbReference type="NCBI Taxonomy" id="282301"/>
    <lineage>
        <taxon>Eukaryota</taxon>
        <taxon>Metazoa</taxon>
        <taxon>Spiralia</taxon>
        <taxon>Lophotrochozoa</taxon>
        <taxon>Platyhelminthes</taxon>
        <taxon>Rhabditophora</taxon>
        <taxon>Macrostomorpha</taxon>
        <taxon>Macrostomida</taxon>
        <taxon>Macrostomidae</taxon>
        <taxon>Macrostomum</taxon>
    </lineage>
</organism>
<evidence type="ECO:0000313" key="2">
    <source>
        <dbReference type="Proteomes" id="UP000095280"/>
    </source>
</evidence>
<dbReference type="InterPro" id="IPR054323">
    <property type="entry name" value="SPMIP1_C"/>
</dbReference>
<reference evidence="3" key="1">
    <citation type="submission" date="2016-11" db="UniProtKB">
        <authorList>
            <consortium name="WormBaseParasite"/>
        </authorList>
    </citation>
    <scope>IDENTIFICATION</scope>
</reference>
<dbReference type="WBParaSite" id="maker-uti_cns_0014955-snap-gene-0.3-mRNA-1">
    <property type="protein sequence ID" value="maker-uti_cns_0014955-snap-gene-0.3-mRNA-1"/>
    <property type="gene ID" value="maker-uti_cns_0014955-snap-gene-0.3"/>
</dbReference>
<accession>A0A1I8IP94</accession>